<feature type="coiled-coil region" evidence="1">
    <location>
        <begin position="27"/>
        <end position="54"/>
    </location>
</feature>
<sequence>MTTAPETLPSDPDELRALLLAERLRHAAELTAARSSAEEEIARLRQIIRELQRHRFGRRAERLDPDQLALALEDLEQTLAAKEAEPAGSAAAKPSPSAPRRRVNRGNLPADLPREEILIDVADKSCPCCGGT</sequence>
<dbReference type="InterPro" id="IPR024463">
    <property type="entry name" value="Transposase_TnpC_homeodom"/>
</dbReference>
<comment type="caution">
    <text evidence="4">The sequence shown here is derived from an EMBL/GenBank/DDBJ whole genome shotgun (WGS) entry which is preliminary data.</text>
</comment>
<protein>
    <submittedName>
        <fullName evidence="4">IS66 family transposase</fullName>
    </submittedName>
</protein>
<organism evidence="4 5">
    <name type="scientific">Azospirillum brasilense</name>
    <dbReference type="NCBI Taxonomy" id="192"/>
    <lineage>
        <taxon>Bacteria</taxon>
        <taxon>Pseudomonadati</taxon>
        <taxon>Pseudomonadota</taxon>
        <taxon>Alphaproteobacteria</taxon>
        <taxon>Rhodospirillales</taxon>
        <taxon>Azospirillaceae</taxon>
        <taxon>Azospirillum</taxon>
    </lineage>
</organism>
<gene>
    <name evidence="4" type="ORF">DS837_31415</name>
</gene>
<evidence type="ECO:0000313" key="5">
    <source>
        <dbReference type="Proteomes" id="UP000476837"/>
    </source>
</evidence>
<feature type="non-terminal residue" evidence="4">
    <location>
        <position position="132"/>
    </location>
</feature>
<dbReference type="RefSeq" id="WP_211102455.1">
    <property type="nucleotide sequence ID" value="NZ_QOKV01000058.1"/>
</dbReference>
<feature type="region of interest" description="Disordered" evidence="2">
    <location>
        <begin position="80"/>
        <end position="109"/>
    </location>
</feature>
<name>A0A6L3AR30_AZOBR</name>
<reference evidence="4 5" key="1">
    <citation type="submission" date="2018-07" db="EMBL/GenBank/DDBJ databases">
        <title>Genome sequence of Roseomonas fauriae ATCC 49958.</title>
        <authorList>
            <person name="Sant'Anna F.H."/>
            <person name="Baldani J.I."/>
            <person name="Zilli J.E."/>
            <person name="Reis V.M."/>
            <person name="Hartmann A."/>
            <person name="Cruz L."/>
            <person name="de Souza E.M."/>
            <person name="de Oliveira Pedrosa F."/>
            <person name="Passaglia L.M.P."/>
        </authorList>
    </citation>
    <scope>NUCLEOTIDE SEQUENCE [LARGE SCALE GENOMIC DNA]</scope>
    <source>
        <strain evidence="4 5">ATCC 49958</strain>
    </source>
</reference>
<evidence type="ECO:0000259" key="3">
    <source>
        <dbReference type="Pfam" id="PF13007"/>
    </source>
</evidence>
<accession>A0A6L3AR30</accession>
<evidence type="ECO:0000256" key="2">
    <source>
        <dbReference type="SAM" id="MobiDB-lite"/>
    </source>
</evidence>
<dbReference type="AlphaFoldDB" id="A0A6L3AR30"/>
<evidence type="ECO:0000313" key="4">
    <source>
        <dbReference type="EMBL" id="KAA0676044.1"/>
    </source>
</evidence>
<dbReference type="Proteomes" id="UP000476837">
    <property type="component" value="Unassembled WGS sequence"/>
</dbReference>
<dbReference type="Pfam" id="PF13007">
    <property type="entry name" value="LZ_Tnp_IS66"/>
    <property type="match status" value="1"/>
</dbReference>
<feature type="compositionally biased region" description="Low complexity" evidence="2">
    <location>
        <begin position="86"/>
        <end position="95"/>
    </location>
</feature>
<dbReference type="EMBL" id="QOKV01000058">
    <property type="protein sequence ID" value="KAA0676044.1"/>
    <property type="molecule type" value="Genomic_DNA"/>
</dbReference>
<evidence type="ECO:0000256" key="1">
    <source>
        <dbReference type="SAM" id="Coils"/>
    </source>
</evidence>
<keyword evidence="1" id="KW-0175">Coiled coil</keyword>
<proteinExistence type="predicted"/>
<feature type="domain" description="Transposase TnpC homeodomain" evidence="3">
    <location>
        <begin position="43"/>
        <end position="117"/>
    </location>
</feature>